<accession>A0A8T3DR18</accession>
<sequence length="71" mass="8213">MRRRHEEEGRRTAKRGDLVGGVALETRVRKETSERVEKLAQIPSKQKTSSALSCITWLVLVAVKRKKIRRK</sequence>
<keyword evidence="2" id="KW-1185">Reference proteome</keyword>
<dbReference type="Proteomes" id="UP000829720">
    <property type="component" value="Unassembled WGS sequence"/>
</dbReference>
<proteinExistence type="predicted"/>
<comment type="caution">
    <text evidence="1">The sequence shown here is derived from an EMBL/GenBank/DDBJ whole genome shotgun (WGS) entry which is preliminary data.</text>
</comment>
<dbReference type="EMBL" id="JAERUA010000006">
    <property type="protein sequence ID" value="KAI1898376.1"/>
    <property type="molecule type" value="Genomic_DNA"/>
</dbReference>
<protein>
    <submittedName>
        <fullName evidence="1">Uncharacterized protein</fullName>
    </submittedName>
</protein>
<evidence type="ECO:0000313" key="2">
    <source>
        <dbReference type="Proteomes" id="UP000829720"/>
    </source>
</evidence>
<evidence type="ECO:0000313" key="1">
    <source>
        <dbReference type="EMBL" id="KAI1898376.1"/>
    </source>
</evidence>
<name>A0A8T3DR18_9TELE</name>
<reference evidence="1" key="1">
    <citation type="submission" date="2021-01" db="EMBL/GenBank/DDBJ databases">
        <authorList>
            <person name="Zahm M."/>
            <person name="Roques C."/>
            <person name="Cabau C."/>
            <person name="Klopp C."/>
            <person name="Donnadieu C."/>
            <person name="Jouanno E."/>
            <person name="Lampietro C."/>
            <person name="Louis A."/>
            <person name="Herpin A."/>
            <person name="Echchiki A."/>
            <person name="Berthelot C."/>
            <person name="Parey E."/>
            <person name="Roest-Crollius H."/>
            <person name="Braasch I."/>
            <person name="Postlethwait J."/>
            <person name="Bobe J."/>
            <person name="Montfort J."/>
            <person name="Bouchez O."/>
            <person name="Begum T."/>
            <person name="Mejri S."/>
            <person name="Adams A."/>
            <person name="Chen W.-J."/>
            <person name="Guiguen Y."/>
        </authorList>
    </citation>
    <scope>NUCLEOTIDE SEQUENCE</scope>
    <source>
        <tissue evidence="1">Blood</tissue>
    </source>
</reference>
<gene>
    <name evidence="1" type="ORF">AGOR_G00071680</name>
</gene>
<organism evidence="1 2">
    <name type="scientific">Albula goreensis</name>
    <dbReference type="NCBI Taxonomy" id="1534307"/>
    <lineage>
        <taxon>Eukaryota</taxon>
        <taxon>Metazoa</taxon>
        <taxon>Chordata</taxon>
        <taxon>Craniata</taxon>
        <taxon>Vertebrata</taxon>
        <taxon>Euteleostomi</taxon>
        <taxon>Actinopterygii</taxon>
        <taxon>Neopterygii</taxon>
        <taxon>Teleostei</taxon>
        <taxon>Albuliformes</taxon>
        <taxon>Albulidae</taxon>
        <taxon>Albula</taxon>
    </lineage>
</organism>
<dbReference type="AlphaFoldDB" id="A0A8T3DR18"/>